<organism evidence="2 3">
    <name type="scientific">Fusarium redolens</name>
    <dbReference type="NCBI Taxonomy" id="48865"/>
    <lineage>
        <taxon>Eukaryota</taxon>
        <taxon>Fungi</taxon>
        <taxon>Dikarya</taxon>
        <taxon>Ascomycota</taxon>
        <taxon>Pezizomycotina</taxon>
        <taxon>Sordariomycetes</taxon>
        <taxon>Hypocreomycetidae</taxon>
        <taxon>Hypocreales</taxon>
        <taxon>Nectriaceae</taxon>
        <taxon>Fusarium</taxon>
        <taxon>Fusarium redolens species complex</taxon>
    </lineage>
</organism>
<feature type="region of interest" description="Disordered" evidence="1">
    <location>
        <begin position="97"/>
        <end position="116"/>
    </location>
</feature>
<name>A0A9P9KXE2_FUSRE</name>
<comment type="caution">
    <text evidence="2">The sequence shown here is derived from an EMBL/GenBank/DDBJ whole genome shotgun (WGS) entry which is preliminary data.</text>
</comment>
<gene>
    <name evidence="2" type="ORF">BKA55DRAFT_37113</name>
</gene>
<evidence type="ECO:0000313" key="3">
    <source>
        <dbReference type="Proteomes" id="UP000720189"/>
    </source>
</evidence>
<proteinExistence type="predicted"/>
<evidence type="ECO:0000313" key="2">
    <source>
        <dbReference type="EMBL" id="KAH7270191.1"/>
    </source>
</evidence>
<dbReference type="EMBL" id="JAGMUX010000001">
    <property type="protein sequence ID" value="KAH7270191.1"/>
    <property type="molecule type" value="Genomic_DNA"/>
</dbReference>
<keyword evidence="3" id="KW-1185">Reference proteome</keyword>
<dbReference type="RefSeq" id="XP_046056959.1">
    <property type="nucleotide sequence ID" value="XM_046185896.1"/>
</dbReference>
<dbReference type="GeneID" id="70215850"/>
<reference evidence="2" key="1">
    <citation type="journal article" date="2021" name="Nat. Commun.">
        <title>Genetic determinants of endophytism in the Arabidopsis root mycobiome.</title>
        <authorList>
            <person name="Mesny F."/>
            <person name="Miyauchi S."/>
            <person name="Thiergart T."/>
            <person name="Pickel B."/>
            <person name="Atanasova L."/>
            <person name="Karlsson M."/>
            <person name="Huettel B."/>
            <person name="Barry K.W."/>
            <person name="Haridas S."/>
            <person name="Chen C."/>
            <person name="Bauer D."/>
            <person name="Andreopoulos W."/>
            <person name="Pangilinan J."/>
            <person name="LaButti K."/>
            <person name="Riley R."/>
            <person name="Lipzen A."/>
            <person name="Clum A."/>
            <person name="Drula E."/>
            <person name="Henrissat B."/>
            <person name="Kohler A."/>
            <person name="Grigoriev I.V."/>
            <person name="Martin F.M."/>
            <person name="Hacquard S."/>
        </authorList>
    </citation>
    <scope>NUCLEOTIDE SEQUENCE</scope>
    <source>
        <strain evidence="2">MPI-CAGE-AT-0023</strain>
    </source>
</reference>
<dbReference type="AlphaFoldDB" id="A0A9P9KXE2"/>
<accession>A0A9P9KXE2</accession>
<dbReference type="Proteomes" id="UP000720189">
    <property type="component" value="Unassembled WGS sequence"/>
</dbReference>
<sequence>MYRERKLEAHQLSTYGNDDPSRLATFCERNSYFLASVMTDLPSDLTSSALVGVSARLFQDSPPSIKDLNGRIRVVLTPPMTSGLIDKTTPCFLGHTSLSRSQRQATSNSQLLEKDA</sequence>
<evidence type="ECO:0000256" key="1">
    <source>
        <dbReference type="SAM" id="MobiDB-lite"/>
    </source>
</evidence>
<protein>
    <submittedName>
        <fullName evidence="2">Uncharacterized protein</fullName>
    </submittedName>
</protein>